<organism evidence="2 3">
    <name type="scientific">Hibiscus sabdariffa</name>
    <name type="common">roselle</name>
    <dbReference type="NCBI Taxonomy" id="183260"/>
    <lineage>
        <taxon>Eukaryota</taxon>
        <taxon>Viridiplantae</taxon>
        <taxon>Streptophyta</taxon>
        <taxon>Embryophyta</taxon>
        <taxon>Tracheophyta</taxon>
        <taxon>Spermatophyta</taxon>
        <taxon>Magnoliopsida</taxon>
        <taxon>eudicotyledons</taxon>
        <taxon>Gunneridae</taxon>
        <taxon>Pentapetalae</taxon>
        <taxon>rosids</taxon>
        <taxon>malvids</taxon>
        <taxon>Malvales</taxon>
        <taxon>Malvaceae</taxon>
        <taxon>Malvoideae</taxon>
        <taxon>Hibiscus</taxon>
    </lineage>
</organism>
<name>A0ABR2BC83_9ROSI</name>
<dbReference type="EMBL" id="JBBPBM010000145">
    <property type="protein sequence ID" value="KAK8504070.1"/>
    <property type="molecule type" value="Genomic_DNA"/>
</dbReference>
<feature type="compositionally biased region" description="Polar residues" evidence="1">
    <location>
        <begin position="60"/>
        <end position="70"/>
    </location>
</feature>
<gene>
    <name evidence="2" type="ORF">V6N12_005611</name>
</gene>
<sequence>MNPSNVNLSNAIGDLRSIPRGRPPDVVDLDGLPISTEWPGSPSLQGLQPERKKGWVENIAPTSMDTGNTSDMDDQGDRFVQEQGGSQGGVEVAISFKDKLMGQGGSSITDLDVEDSCFVESGGRN</sequence>
<feature type="region of interest" description="Disordered" evidence="1">
    <location>
        <begin position="1"/>
        <end position="87"/>
    </location>
</feature>
<proteinExistence type="predicted"/>
<keyword evidence="3" id="KW-1185">Reference proteome</keyword>
<accession>A0ABR2BC83</accession>
<feature type="compositionally biased region" description="Polar residues" evidence="1">
    <location>
        <begin position="1"/>
        <end position="10"/>
    </location>
</feature>
<reference evidence="2 3" key="1">
    <citation type="journal article" date="2024" name="G3 (Bethesda)">
        <title>Genome assembly of Hibiscus sabdariffa L. provides insights into metabolisms of medicinal natural products.</title>
        <authorList>
            <person name="Kim T."/>
        </authorList>
    </citation>
    <scope>NUCLEOTIDE SEQUENCE [LARGE SCALE GENOMIC DNA]</scope>
    <source>
        <strain evidence="2">TK-2024</strain>
        <tissue evidence="2">Old leaves</tissue>
    </source>
</reference>
<evidence type="ECO:0000256" key="1">
    <source>
        <dbReference type="SAM" id="MobiDB-lite"/>
    </source>
</evidence>
<dbReference type="Proteomes" id="UP001472677">
    <property type="component" value="Unassembled WGS sequence"/>
</dbReference>
<comment type="caution">
    <text evidence="2">The sequence shown here is derived from an EMBL/GenBank/DDBJ whole genome shotgun (WGS) entry which is preliminary data.</text>
</comment>
<protein>
    <submittedName>
        <fullName evidence="2">Uncharacterized protein</fullName>
    </submittedName>
</protein>
<evidence type="ECO:0000313" key="3">
    <source>
        <dbReference type="Proteomes" id="UP001472677"/>
    </source>
</evidence>
<evidence type="ECO:0000313" key="2">
    <source>
        <dbReference type="EMBL" id="KAK8504070.1"/>
    </source>
</evidence>